<reference evidence="3 4" key="1">
    <citation type="submission" date="2012-02" db="EMBL/GenBank/DDBJ databases">
        <title>Complete genome sequence of Phycisphaera mikurensis NBRC 102666.</title>
        <authorList>
            <person name="Ankai A."/>
            <person name="Hosoyama A."/>
            <person name="Terui Y."/>
            <person name="Sekine M."/>
            <person name="Fukai R."/>
            <person name="Kato Y."/>
            <person name="Nakamura S."/>
            <person name="Yamada-Narita S."/>
            <person name="Kawakoshi A."/>
            <person name="Fukunaga Y."/>
            <person name="Yamazaki S."/>
            <person name="Fujita N."/>
        </authorList>
    </citation>
    <scope>NUCLEOTIDE SEQUENCE [LARGE SCALE GENOMIC DNA]</scope>
    <source>
        <strain evidence="4">NBRC 102666 / KCTC 22515 / FYK2301M01</strain>
    </source>
</reference>
<evidence type="ECO:0000313" key="4">
    <source>
        <dbReference type="Proteomes" id="UP000007881"/>
    </source>
</evidence>
<dbReference type="Proteomes" id="UP000007881">
    <property type="component" value="Chromosome"/>
</dbReference>
<evidence type="ECO:0000313" key="3">
    <source>
        <dbReference type="EMBL" id="BAM03517.1"/>
    </source>
</evidence>
<feature type="region of interest" description="Disordered" evidence="1">
    <location>
        <begin position="1"/>
        <end position="31"/>
    </location>
</feature>
<dbReference type="EMBL" id="AP012338">
    <property type="protein sequence ID" value="BAM03517.1"/>
    <property type="molecule type" value="Genomic_DNA"/>
</dbReference>
<feature type="domain" description="Mannosylglycerate hydrolase MGH1-like glycoside hydrolase" evidence="2">
    <location>
        <begin position="758"/>
        <end position="910"/>
    </location>
</feature>
<protein>
    <recommendedName>
        <fullName evidence="2">Mannosylglycerate hydrolase MGH1-like glycoside hydrolase domain-containing protein</fullName>
    </recommendedName>
</protein>
<dbReference type="Gene3D" id="1.50.10.10">
    <property type="match status" value="1"/>
</dbReference>
<dbReference type="PANTHER" id="PTHR10412">
    <property type="entry name" value="MANNOSYL-OLIGOSACCHARIDE GLUCOSIDASE"/>
    <property type="match status" value="1"/>
</dbReference>
<dbReference type="Pfam" id="PF22422">
    <property type="entry name" value="MGH1-like_GH"/>
    <property type="match status" value="2"/>
</dbReference>
<dbReference type="InterPro" id="IPR012341">
    <property type="entry name" value="6hp_glycosidase-like_sf"/>
</dbReference>
<dbReference type="eggNOG" id="COG1429">
    <property type="taxonomic scope" value="Bacteria"/>
</dbReference>
<dbReference type="SUPFAM" id="SSF48208">
    <property type="entry name" value="Six-hairpin glycosidases"/>
    <property type="match status" value="1"/>
</dbReference>
<keyword evidence="4" id="KW-1185">Reference proteome</keyword>
<dbReference type="PATRIC" id="fig|1142394.8.peg.1394"/>
<evidence type="ECO:0000256" key="1">
    <source>
        <dbReference type="SAM" id="MobiDB-lite"/>
    </source>
</evidence>
<name>I0IE29_PHYMF</name>
<sequence>MTAPLLPEPIQHFKPGNPPRDTSTREHKRLREDADRAVNWKRWGPYLSDRQWGTVREDYSPDGSCWDFFPHEEAHARVYRWGEDGLLGYTDRECRLCFGLALWNGRDDVLKERLYGLTGPQGNHGEDVKERYWYLDATPTNSYLKAAYHYPQAAFPYEALREENAKRGVEDPEYEVEDTGVFDDGRYFDVVVEYAKAAANDTLIRITVRNEAPDGGPQTIDVLPQVWFRNTWVWGCEHEGCTLRPGMWADEGVGPGSSRIRTDHESLGRFSLHCGGNPQQPGMDPPLLFTENLTNTSLLYGDPEGAKQTKDSFGRWLIDGEEDAVSPRQRGTKASPHYRLTLAPGESATLRLRLRDDEAGPTEPEETLGTGFEETFRKRIEEADAFYATVIPADLPLDDLRVSRQAYAGLVWCKQFYHYIVDVWLEGDPDMPHPPESRETDEARNTHWRHLFARDILSMPDKWEYPWFAAWDTGFHMVAMSRIDGGFAKDQLELFLREWYMHPNGQLPAYEFAFGDVNPPVHAWAVWRVYKMTAERGQRDRAFLASCFQKLLLNFTWWVNRKDPQGHNIFGGGFLGLDNIGLFDRSQPLPDGNRLVQSDGTAWMAFYCSTMMAMAMELADTSQPDGRAYADMASKFFEHFVNIAEAMNTLGGSGLWDQEDGFYYDQLIVEDTTDADAGTPQATTETIPLKVQSLVGLMPLIAVETFKRERIDRLPGFKKRLDWFFKNRRDLAKTITSMVDDESADADTQRVRSDRFLLALPSRRRLEKVLRHLFAEEEFFSDYGIRSLSKKHAEEPFEMELNGKELSVDYVPGESNTHMFGGNSNWRGPIWFPINYLLMEALQRYGHFYGDSLKVEVPTGSGNWMNLHDASKELARRLSRLCRPDEQGRALFHEYFHGDTGRGCGASHQTGWTSLIARCLEEAKK</sequence>
<dbReference type="HOGENOM" id="CLU_005386_0_1_0"/>
<dbReference type="InterPro" id="IPR008928">
    <property type="entry name" value="6-hairpin_glycosidase_sf"/>
</dbReference>
<dbReference type="AlphaFoldDB" id="I0IE29"/>
<gene>
    <name evidence="3" type="ordered locus">PSMK_13580</name>
</gene>
<feature type="domain" description="Mannosylglycerate hydrolase MGH1-like glycoside hydrolase" evidence="2">
    <location>
        <begin position="465"/>
        <end position="702"/>
    </location>
</feature>
<organism evidence="3 4">
    <name type="scientific">Phycisphaera mikurensis (strain NBRC 102666 / KCTC 22515 / FYK2301M01)</name>
    <dbReference type="NCBI Taxonomy" id="1142394"/>
    <lineage>
        <taxon>Bacteria</taxon>
        <taxon>Pseudomonadati</taxon>
        <taxon>Planctomycetota</taxon>
        <taxon>Phycisphaerae</taxon>
        <taxon>Phycisphaerales</taxon>
        <taxon>Phycisphaeraceae</taxon>
        <taxon>Phycisphaera</taxon>
    </lineage>
</organism>
<dbReference type="GO" id="GO:0004573">
    <property type="term" value="F:Glc3Man9GlcNAc2 oligosaccharide glucosidase activity"/>
    <property type="evidence" value="ECO:0007669"/>
    <property type="project" value="InterPro"/>
</dbReference>
<dbReference type="InterPro" id="IPR054491">
    <property type="entry name" value="MGH1-like_GH"/>
</dbReference>
<evidence type="ECO:0000259" key="2">
    <source>
        <dbReference type="Pfam" id="PF22422"/>
    </source>
</evidence>
<dbReference type="PANTHER" id="PTHR10412:SF10">
    <property type="entry name" value="GLYCOSYL HYDROLASE FAMILY 63 C-TERMINAL DOMAIN-CONTAINING PROTEIN"/>
    <property type="match status" value="1"/>
</dbReference>
<feature type="compositionally biased region" description="Basic and acidic residues" evidence="1">
    <location>
        <begin position="22"/>
        <end position="31"/>
    </location>
</feature>
<proteinExistence type="predicted"/>
<dbReference type="InterPro" id="IPR004888">
    <property type="entry name" value="Glycoside_hydrolase_63"/>
</dbReference>
<dbReference type="GO" id="GO:0009311">
    <property type="term" value="P:oligosaccharide metabolic process"/>
    <property type="evidence" value="ECO:0007669"/>
    <property type="project" value="InterPro"/>
</dbReference>
<dbReference type="KEGG" id="phm:PSMK_13580"/>
<accession>I0IE29</accession>